<dbReference type="EMBL" id="APVG01000008">
    <property type="protein sequence ID" value="ENY73075.1"/>
    <property type="molecule type" value="Genomic_DNA"/>
</dbReference>
<evidence type="ECO:0000313" key="8">
    <source>
        <dbReference type="EMBL" id="ENY73075.1"/>
    </source>
</evidence>
<organism evidence="8 9">
    <name type="scientific">Aeromonas diversa CDC 2478-85</name>
    <dbReference type="NCBI Taxonomy" id="1268237"/>
    <lineage>
        <taxon>Bacteria</taxon>
        <taxon>Pseudomonadati</taxon>
        <taxon>Pseudomonadota</taxon>
        <taxon>Gammaproteobacteria</taxon>
        <taxon>Aeromonadales</taxon>
        <taxon>Aeromonadaceae</taxon>
        <taxon>Aeromonas</taxon>
    </lineage>
</organism>
<feature type="domain" description="HAMP" evidence="7">
    <location>
        <begin position="380"/>
        <end position="434"/>
    </location>
</feature>
<dbReference type="PANTHER" id="PTHR32089:SF120">
    <property type="entry name" value="METHYL-ACCEPTING CHEMOTAXIS PROTEIN TLPQ"/>
    <property type="match status" value="1"/>
</dbReference>
<evidence type="ECO:0000259" key="7">
    <source>
        <dbReference type="PROSITE" id="PS50885"/>
    </source>
</evidence>
<evidence type="ECO:0000256" key="1">
    <source>
        <dbReference type="ARBA" id="ARBA00004370"/>
    </source>
</evidence>
<feature type="domain" description="Methyl-accepting transducer" evidence="6">
    <location>
        <begin position="439"/>
        <end position="675"/>
    </location>
</feature>
<keyword evidence="5" id="KW-0812">Transmembrane</keyword>
<dbReference type="Pfam" id="PF00015">
    <property type="entry name" value="MCPsignal"/>
    <property type="match status" value="1"/>
</dbReference>
<evidence type="ECO:0000256" key="4">
    <source>
        <dbReference type="PROSITE-ProRule" id="PRU00284"/>
    </source>
</evidence>
<dbReference type="OrthoDB" id="2489132at2"/>
<dbReference type="eggNOG" id="COG0840">
    <property type="taxonomic scope" value="Bacteria"/>
</dbReference>
<name>N9U3Y2_9GAMM</name>
<keyword evidence="9" id="KW-1185">Reference proteome</keyword>
<evidence type="ECO:0000256" key="3">
    <source>
        <dbReference type="ARBA" id="ARBA00029447"/>
    </source>
</evidence>
<comment type="similarity">
    <text evidence="3">Belongs to the methyl-accepting chemotaxis (MCP) protein family.</text>
</comment>
<dbReference type="RefSeq" id="WP_005349141.1">
    <property type="nucleotide sequence ID" value="NZ_APVG01000008.1"/>
</dbReference>
<feature type="transmembrane region" description="Helical" evidence="5">
    <location>
        <begin position="12"/>
        <end position="31"/>
    </location>
</feature>
<evidence type="ECO:0000313" key="9">
    <source>
        <dbReference type="Proteomes" id="UP000023775"/>
    </source>
</evidence>
<dbReference type="PANTHER" id="PTHR32089">
    <property type="entry name" value="METHYL-ACCEPTING CHEMOTAXIS PROTEIN MCPB"/>
    <property type="match status" value="1"/>
</dbReference>
<proteinExistence type="inferred from homology"/>
<dbReference type="Pfam" id="PF22673">
    <property type="entry name" value="MCP-like_PDC_1"/>
    <property type="match status" value="1"/>
</dbReference>
<reference evidence="8 9" key="1">
    <citation type="journal article" date="2013" name="Genome Announc.">
        <title>Draft Genome Sequence of the Aeromonas diversa Type Strain.</title>
        <authorList>
            <person name="Farfan M."/>
            <person name="Spataro N."/>
            <person name="Sanglas A."/>
            <person name="Albarral V."/>
            <person name="Loren J.G."/>
            <person name="Bosch E."/>
            <person name="Fuste M.C."/>
        </authorList>
    </citation>
    <scope>NUCLEOTIDE SEQUENCE [LARGE SCALE GENOMIC DNA]</scope>
    <source>
        <strain evidence="8 9">2478-85</strain>
    </source>
</reference>
<sequence length="711" mass="76638">MNALSVQWRITLSAGVCLLLLSVSLISFSLYQGDALKSRIDARMAESARTAAQDVMQSQGVAQSARVTAYLDESFYRASLLAQGILFQRKNAQDNFMHSEALRGALNQLLHESLTAAPNLLGVYGVFEPDALDAEDANYVGSSALGSNEKGRFSVYWARGKEGIVAEPMSEEDLADVKLDENGIPVNYWYSCSLKSGRNCLLEPYLDEVEGQNRLMTSVTAPLIDEGKVIGMVGVDLALDRLQQVVQSMDDALYGGSGDVMLLSQGGIVAGQSGFEVSVGKPVGQDALGNQLRGWLKEGKALSRWSEDGAWLQSFTPIRVADTGHTWGVYIQLPRAVVLEGADRLSTELAEHASRSGWMQIQIGAFITLLALGAITLLARQVVAPIRAVVGRLRDIASGEGDLTQRLQIARQDELGELARWFNLFLDKLQGTVSQVVDTVVDTRETASQAAAVAERTRDSLQAQFKEVEMVAAAFEEMNASAAEVAGSANSAVASAKGAEQMARQGRQTVHESQRAMEELMQVIEAARPMAERLSDESDNIGNILEVIQAIAEQTNLLALNAAIEAARAGEQGRGFAVVADEVRSLAGRTQDSVVQIRELIEQLQGGTSGVVEAIVEGHARAGRTRERVEASVAMLEQILEAVGSIEQMNDLISRAAGQQSEVIHSLNQNVATIRDVSQSISQEAVTSASIGREMFTLADRQQALMGQFKV</sequence>
<dbReference type="Gene3D" id="3.30.450.20">
    <property type="entry name" value="PAS domain"/>
    <property type="match status" value="1"/>
</dbReference>
<comment type="caution">
    <text evidence="8">The sequence shown here is derived from an EMBL/GenBank/DDBJ whole genome shotgun (WGS) entry which is preliminary data.</text>
</comment>
<evidence type="ECO:0000259" key="6">
    <source>
        <dbReference type="PROSITE" id="PS50111"/>
    </source>
</evidence>
<dbReference type="SMART" id="SM00283">
    <property type="entry name" value="MA"/>
    <property type="match status" value="1"/>
</dbReference>
<gene>
    <name evidence="8" type="ORF">G114_04861</name>
</gene>
<keyword evidence="2 4" id="KW-0807">Transducer</keyword>
<evidence type="ECO:0000256" key="5">
    <source>
        <dbReference type="SAM" id="Phobius"/>
    </source>
</evidence>
<accession>N9U3Y2</accession>
<dbReference type="CDD" id="cd12913">
    <property type="entry name" value="PDC1_MCP_like"/>
    <property type="match status" value="1"/>
</dbReference>
<keyword evidence="5" id="KW-0472">Membrane</keyword>
<dbReference type="InterPro" id="IPR003660">
    <property type="entry name" value="HAMP_dom"/>
</dbReference>
<dbReference type="GO" id="GO:0006935">
    <property type="term" value="P:chemotaxis"/>
    <property type="evidence" value="ECO:0007669"/>
    <property type="project" value="UniProtKB-ARBA"/>
</dbReference>
<dbReference type="Gene3D" id="1.10.287.950">
    <property type="entry name" value="Methyl-accepting chemotaxis protein"/>
    <property type="match status" value="1"/>
</dbReference>
<evidence type="ECO:0000256" key="2">
    <source>
        <dbReference type="ARBA" id="ARBA00023224"/>
    </source>
</evidence>
<comment type="subcellular location">
    <subcellularLocation>
        <location evidence="1">Membrane</location>
    </subcellularLocation>
</comment>
<dbReference type="GO" id="GO:0016020">
    <property type="term" value="C:membrane"/>
    <property type="evidence" value="ECO:0007669"/>
    <property type="project" value="UniProtKB-SubCell"/>
</dbReference>
<dbReference type="PROSITE" id="PS50111">
    <property type="entry name" value="CHEMOTAXIS_TRANSDUC_2"/>
    <property type="match status" value="1"/>
</dbReference>
<dbReference type="PATRIC" id="fig|1268237.3.peg.955"/>
<dbReference type="FunFam" id="1.10.287.950:FF:000001">
    <property type="entry name" value="Methyl-accepting chemotaxis sensory transducer"/>
    <property type="match status" value="1"/>
</dbReference>
<dbReference type="AlphaFoldDB" id="N9U3Y2"/>
<protein>
    <submittedName>
        <fullName evidence="8">Methyl-accepting chemotaxis protein</fullName>
    </submittedName>
</protein>
<dbReference type="Pfam" id="PF00672">
    <property type="entry name" value="HAMP"/>
    <property type="match status" value="1"/>
</dbReference>
<dbReference type="Gene3D" id="1.10.8.500">
    <property type="entry name" value="HAMP domain in histidine kinase"/>
    <property type="match status" value="1"/>
</dbReference>
<keyword evidence="5" id="KW-1133">Transmembrane helix</keyword>
<dbReference type="SMART" id="SM00304">
    <property type="entry name" value="HAMP"/>
    <property type="match status" value="1"/>
</dbReference>
<dbReference type="CDD" id="cd11386">
    <property type="entry name" value="MCP_signal"/>
    <property type="match status" value="1"/>
</dbReference>
<dbReference type="SUPFAM" id="SSF58104">
    <property type="entry name" value="Methyl-accepting chemotaxis protein (MCP) signaling domain"/>
    <property type="match status" value="1"/>
</dbReference>
<dbReference type="PROSITE" id="PS50885">
    <property type="entry name" value="HAMP"/>
    <property type="match status" value="1"/>
</dbReference>
<dbReference type="CDD" id="cd06225">
    <property type="entry name" value="HAMP"/>
    <property type="match status" value="1"/>
</dbReference>
<dbReference type="Proteomes" id="UP000023775">
    <property type="component" value="Unassembled WGS sequence"/>
</dbReference>
<dbReference type="InterPro" id="IPR004089">
    <property type="entry name" value="MCPsignal_dom"/>
</dbReference>
<dbReference type="GO" id="GO:0007165">
    <property type="term" value="P:signal transduction"/>
    <property type="evidence" value="ECO:0007669"/>
    <property type="project" value="UniProtKB-KW"/>
</dbReference>